<reference evidence="1 2" key="1">
    <citation type="submission" date="2014-12" db="EMBL/GenBank/DDBJ databases">
        <title>Genome sequence of Flavobacterium anhuiense RCM74.</title>
        <authorList>
            <person name="Kim J.F."/>
            <person name="Song J.Y."/>
            <person name="Kwak M.-J."/>
            <person name="Lee S.-W."/>
        </authorList>
    </citation>
    <scope>NUCLEOTIDE SEQUENCE [LARGE SCALE GENOMIC DNA]</scope>
    <source>
        <strain evidence="1 2">RCM74</strain>
    </source>
</reference>
<evidence type="ECO:0000313" key="2">
    <source>
        <dbReference type="Proteomes" id="UP000290433"/>
    </source>
</evidence>
<dbReference type="AlphaFoldDB" id="A0A444VZM4"/>
<comment type="caution">
    <text evidence="1">The sequence shown here is derived from an EMBL/GenBank/DDBJ whole genome shotgun (WGS) entry which is preliminary data.</text>
</comment>
<dbReference type="EMBL" id="JUIV01000006">
    <property type="protein sequence ID" value="RYJ38932.1"/>
    <property type="molecule type" value="Genomic_DNA"/>
</dbReference>
<accession>A0A444VZM4</accession>
<name>A0A444VZM4_9FLAO</name>
<protein>
    <submittedName>
        <fullName evidence="1">Uncharacterized protein</fullName>
    </submittedName>
</protein>
<proteinExistence type="predicted"/>
<organism evidence="1 2">
    <name type="scientific">Flavobacterium anhuiense</name>
    <dbReference type="NCBI Taxonomy" id="459526"/>
    <lineage>
        <taxon>Bacteria</taxon>
        <taxon>Pseudomonadati</taxon>
        <taxon>Bacteroidota</taxon>
        <taxon>Flavobacteriia</taxon>
        <taxon>Flavobacteriales</taxon>
        <taxon>Flavobacteriaceae</taxon>
        <taxon>Flavobacterium</taxon>
    </lineage>
</organism>
<sequence length="210" mass="24248">MIKNNPALNQTFAQNLQLLNPKSWQKNQMHIDDCSYEFNKENFVGTSVAEISERSLVTKDFFGFLLNFSESKFGSNENINVLKNTEEKIFIDSVISSEDIENWLINRGFIIPAEIYDENSRNPPTDYQTVLKDNLIFEKTNYPKNNGRTVYKKKDSNELWVVDSAPKHAGSKAHIEVFDERTRKHLGTSLYNVVNLNTDYKVDNRTINLG</sequence>
<dbReference type="Proteomes" id="UP000290433">
    <property type="component" value="Unassembled WGS sequence"/>
</dbReference>
<evidence type="ECO:0000313" key="1">
    <source>
        <dbReference type="EMBL" id="RYJ38932.1"/>
    </source>
</evidence>
<gene>
    <name evidence="1" type="ORF">NU08_2157</name>
</gene>